<dbReference type="PROSITE" id="PS50885">
    <property type="entry name" value="HAMP"/>
    <property type="match status" value="1"/>
</dbReference>
<comment type="caution">
    <text evidence="15">The sequence shown here is derived from an EMBL/GenBank/DDBJ whole genome shotgun (WGS) entry which is preliminary data.</text>
</comment>
<evidence type="ECO:0000256" key="12">
    <source>
        <dbReference type="SAM" id="Phobius"/>
    </source>
</evidence>
<keyword evidence="12" id="KW-0812">Transmembrane</keyword>
<dbReference type="EMBL" id="JACHXW010000029">
    <property type="protein sequence ID" value="MBB3155837.1"/>
    <property type="molecule type" value="Genomic_DNA"/>
</dbReference>
<evidence type="ECO:0000256" key="11">
    <source>
        <dbReference type="ARBA" id="ARBA00023136"/>
    </source>
</evidence>
<keyword evidence="5" id="KW-0597">Phosphoprotein</keyword>
<evidence type="ECO:0000256" key="5">
    <source>
        <dbReference type="ARBA" id="ARBA00022553"/>
    </source>
</evidence>
<evidence type="ECO:0000313" key="15">
    <source>
        <dbReference type="EMBL" id="MBB3155837.1"/>
    </source>
</evidence>
<dbReference type="InterPro" id="IPR005467">
    <property type="entry name" value="His_kinase_dom"/>
</dbReference>
<dbReference type="AlphaFoldDB" id="A0A7W5CDS3"/>
<evidence type="ECO:0000256" key="6">
    <source>
        <dbReference type="ARBA" id="ARBA00022679"/>
    </source>
</evidence>
<dbReference type="Gene3D" id="3.30.565.10">
    <property type="entry name" value="Histidine kinase-like ATPase, C-terminal domain"/>
    <property type="match status" value="1"/>
</dbReference>
<gene>
    <name evidence="15" type="ORF">FHS16_005953</name>
</gene>
<keyword evidence="16" id="KW-1185">Reference proteome</keyword>
<reference evidence="15 16" key="1">
    <citation type="submission" date="2020-08" db="EMBL/GenBank/DDBJ databases">
        <title>Genomic Encyclopedia of Type Strains, Phase III (KMG-III): the genomes of soil and plant-associated and newly described type strains.</title>
        <authorList>
            <person name="Whitman W."/>
        </authorList>
    </citation>
    <scope>NUCLEOTIDE SEQUENCE [LARGE SCALE GENOMIC DNA]</scope>
    <source>
        <strain evidence="15 16">CECT 8234</strain>
    </source>
</reference>
<dbReference type="GO" id="GO:0005524">
    <property type="term" value="F:ATP binding"/>
    <property type="evidence" value="ECO:0007669"/>
    <property type="project" value="UniProtKB-KW"/>
</dbReference>
<evidence type="ECO:0000259" key="14">
    <source>
        <dbReference type="PROSITE" id="PS50885"/>
    </source>
</evidence>
<dbReference type="SUPFAM" id="SSF158472">
    <property type="entry name" value="HAMP domain-like"/>
    <property type="match status" value="1"/>
</dbReference>
<dbReference type="InterPro" id="IPR036890">
    <property type="entry name" value="HATPase_C_sf"/>
</dbReference>
<comment type="catalytic activity">
    <reaction evidence="1">
        <text>ATP + protein L-histidine = ADP + protein N-phospho-L-histidine.</text>
        <dbReference type="EC" id="2.7.13.3"/>
    </reaction>
</comment>
<dbReference type="InterPro" id="IPR050640">
    <property type="entry name" value="Bact_2-comp_sensor_kinase"/>
</dbReference>
<organism evidence="15 16">
    <name type="scientific">Paenibacillus endophyticus</name>
    <dbReference type="NCBI Taxonomy" id="1294268"/>
    <lineage>
        <taxon>Bacteria</taxon>
        <taxon>Bacillati</taxon>
        <taxon>Bacillota</taxon>
        <taxon>Bacilli</taxon>
        <taxon>Bacillales</taxon>
        <taxon>Paenibacillaceae</taxon>
        <taxon>Paenibacillus</taxon>
    </lineage>
</organism>
<dbReference type="GO" id="GO:0000155">
    <property type="term" value="F:phosphorelay sensor kinase activity"/>
    <property type="evidence" value="ECO:0007669"/>
    <property type="project" value="InterPro"/>
</dbReference>
<dbReference type="Gene3D" id="1.10.287.130">
    <property type="match status" value="1"/>
</dbReference>
<evidence type="ECO:0000256" key="8">
    <source>
        <dbReference type="ARBA" id="ARBA00022777"/>
    </source>
</evidence>
<dbReference type="InterPro" id="IPR010559">
    <property type="entry name" value="Sig_transdc_His_kin_internal"/>
</dbReference>
<dbReference type="PANTHER" id="PTHR34220">
    <property type="entry name" value="SENSOR HISTIDINE KINASE YPDA"/>
    <property type="match status" value="1"/>
</dbReference>
<keyword evidence="8 15" id="KW-0418">Kinase</keyword>
<evidence type="ECO:0000256" key="7">
    <source>
        <dbReference type="ARBA" id="ARBA00022741"/>
    </source>
</evidence>
<evidence type="ECO:0000256" key="4">
    <source>
        <dbReference type="ARBA" id="ARBA00022475"/>
    </source>
</evidence>
<dbReference type="RefSeq" id="WP_183570832.1">
    <property type="nucleotide sequence ID" value="NZ_CBCSLB010000029.1"/>
</dbReference>
<keyword evidence="10" id="KW-0902">Two-component regulatory system</keyword>
<name>A0A7W5CDS3_9BACL</name>
<protein>
    <recommendedName>
        <fullName evidence="3">histidine kinase</fullName>
        <ecNumber evidence="3">2.7.13.3</ecNumber>
    </recommendedName>
</protein>
<dbReference type="Gene3D" id="3.30.450.20">
    <property type="entry name" value="PAS domain"/>
    <property type="match status" value="1"/>
</dbReference>
<dbReference type="Proteomes" id="UP000518605">
    <property type="component" value="Unassembled WGS sequence"/>
</dbReference>
<dbReference type="CDD" id="cd06225">
    <property type="entry name" value="HAMP"/>
    <property type="match status" value="1"/>
</dbReference>
<evidence type="ECO:0000259" key="13">
    <source>
        <dbReference type="PROSITE" id="PS50109"/>
    </source>
</evidence>
<dbReference type="SUPFAM" id="SSF55874">
    <property type="entry name" value="ATPase domain of HSP90 chaperone/DNA topoisomerase II/histidine kinase"/>
    <property type="match status" value="1"/>
</dbReference>
<feature type="transmembrane region" description="Helical" evidence="12">
    <location>
        <begin position="307"/>
        <end position="330"/>
    </location>
</feature>
<keyword evidence="7" id="KW-0547">Nucleotide-binding</keyword>
<dbReference type="Pfam" id="PF00672">
    <property type="entry name" value="HAMP"/>
    <property type="match status" value="1"/>
</dbReference>
<keyword evidence="12" id="KW-1133">Transmembrane helix</keyword>
<proteinExistence type="predicted"/>
<dbReference type="PANTHER" id="PTHR34220:SF7">
    <property type="entry name" value="SENSOR HISTIDINE KINASE YPDA"/>
    <property type="match status" value="1"/>
</dbReference>
<keyword evidence="9" id="KW-0067">ATP-binding</keyword>
<keyword evidence="6 15" id="KW-0808">Transferase</keyword>
<dbReference type="Pfam" id="PF02518">
    <property type="entry name" value="HATPase_c"/>
    <property type="match status" value="1"/>
</dbReference>
<evidence type="ECO:0000256" key="1">
    <source>
        <dbReference type="ARBA" id="ARBA00000085"/>
    </source>
</evidence>
<dbReference type="PROSITE" id="PS50109">
    <property type="entry name" value="HIS_KIN"/>
    <property type="match status" value="1"/>
</dbReference>
<feature type="domain" description="Histidine kinase" evidence="13">
    <location>
        <begin position="463"/>
        <end position="591"/>
    </location>
</feature>
<evidence type="ECO:0000256" key="3">
    <source>
        <dbReference type="ARBA" id="ARBA00012438"/>
    </source>
</evidence>
<evidence type="ECO:0000256" key="9">
    <source>
        <dbReference type="ARBA" id="ARBA00022840"/>
    </source>
</evidence>
<dbReference type="InterPro" id="IPR003660">
    <property type="entry name" value="HAMP_dom"/>
</dbReference>
<feature type="domain" description="HAMP" evidence="14">
    <location>
        <begin position="327"/>
        <end position="379"/>
    </location>
</feature>
<dbReference type="Pfam" id="PF06580">
    <property type="entry name" value="His_kinase"/>
    <property type="match status" value="1"/>
</dbReference>
<sequence length="597" mass="68019">MFKTVNRLLLKLRLKQKLLLSYLLLILFPILYLQFYASGKVAGIIQEMVSFSLNQSFDQTHSFLAYKLKHVTDISDLIALDEVQITRVLTRNSDDYTLYEQLEDGNRLIQFLDSHQDSINIRTVRLYMPHGFLFADEGQNTFRLKDVLHTAWFRKLDAAKVKVMWFSSRDYKAETVNAAPVISVARLIRHPDHYNETIGLLRIDMDERNLKEIVSRANTVKNSLTYLQGSDGLVLIASDDKLMQEYLPTEGSTPSLFRNANGSETQIVNGKRLEFLQRPISQTDLTMVTVIPHHEIVSRSSRLQNELLVSLLAVGLLAIGLAHVISLHMTRRITYLSRKMKAVEAGSLEPIAKPSGDDEIGELIQSYNFMSQRLALLKDYEVRAIKSELKALQSQINPHFLYNTLDQINWMAQFGMNDQIPSLVHSLAGYYKLALSNGQDIITIEKELKLVDYYVRIQNIRFQQKIEFNVQVDEEIQQAIIPKLTLQPIVENAIMHGILKSENREGIITVTSERHGDRLILSVVDDGAGMDEEQLKALRSGRKIVTPNGSGYGIRNVQERIKLLYGEEYGLQFYSSPGDGMIVEVHMKFIVDSDIGD</sequence>
<accession>A0A7W5CDS3</accession>
<keyword evidence="11 12" id="KW-0472">Membrane</keyword>
<evidence type="ECO:0000256" key="10">
    <source>
        <dbReference type="ARBA" id="ARBA00023012"/>
    </source>
</evidence>
<dbReference type="EC" id="2.7.13.3" evidence="3"/>
<evidence type="ECO:0000313" key="16">
    <source>
        <dbReference type="Proteomes" id="UP000518605"/>
    </source>
</evidence>
<comment type="subcellular location">
    <subcellularLocation>
        <location evidence="2">Cell membrane</location>
        <topology evidence="2">Multi-pass membrane protein</topology>
    </subcellularLocation>
</comment>
<evidence type="ECO:0000256" key="2">
    <source>
        <dbReference type="ARBA" id="ARBA00004651"/>
    </source>
</evidence>
<dbReference type="GO" id="GO:0005886">
    <property type="term" value="C:plasma membrane"/>
    <property type="evidence" value="ECO:0007669"/>
    <property type="project" value="UniProtKB-SubCell"/>
</dbReference>
<keyword evidence="4" id="KW-1003">Cell membrane</keyword>
<dbReference type="SMART" id="SM00304">
    <property type="entry name" value="HAMP"/>
    <property type="match status" value="1"/>
</dbReference>
<dbReference type="InterPro" id="IPR003594">
    <property type="entry name" value="HATPase_dom"/>
</dbReference>